<dbReference type="EMBL" id="AYKW01000007">
    <property type="protein sequence ID" value="PIL33633.1"/>
    <property type="molecule type" value="Genomic_DNA"/>
</dbReference>
<dbReference type="PANTHER" id="PTHR10622">
    <property type="entry name" value="HET DOMAIN-CONTAINING PROTEIN"/>
    <property type="match status" value="1"/>
</dbReference>
<dbReference type="AlphaFoldDB" id="A0A2G8SIN1"/>
<evidence type="ECO:0000259" key="1">
    <source>
        <dbReference type="Pfam" id="PF06985"/>
    </source>
</evidence>
<feature type="domain" description="Heterokaryon incompatibility" evidence="1">
    <location>
        <begin position="24"/>
        <end position="117"/>
    </location>
</feature>
<dbReference type="InterPro" id="IPR010730">
    <property type="entry name" value="HET"/>
</dbReference>
<dbReference type="Proteomes" id="UP000230002">
    <property type="component" value="Unassembled WGS sequence"/>
</dbReference>
<sequence length="241" mass="27330">MWVLSTDRAELHYFTGPEVITGGYAILSHTWSPTGEQTLQEVRAIGERCRREGTNPRDHVDAKVRGCCLLAEKEGFRWVWIDSCCIDKTSSTELSESINSMFQWYCQAEVCYAYLADVQGGWALDAQGSPFRKSRWHTRGWTLQELIAPAVVVFFSSEWREIGTKATLAGLLSQITGIPQTVFTRQRLFSNFSIAQRMCWSIGRSTTRLEDEAYSLMGLFGVSIPTNYGEGHNRGSQRCRF</sequence>
<protein>
    <recommendedName>
        <fullName evidence="1">Heterokaryon incompatibility domain-containing protein</fullName>
    </recommendedName>
</protein>
<comment type="caution">
    <text evidence="2">The sequence shown here is derived from an EMBL/GenBank/DDBJ whole genome shotgun (WGS) entry which is preliminary data.</text>
</comment>
<proteinExistence type="predicted"/>
<reference evidence="2 3" key="1">
    <citation type="journal article" date="2015" name="Sci. Rep.">
        <title>Chromosome-level genome map provides insights into diverse defense mechanisms in the medicinal fungus Ganoderma sinense.</title>
        <authorList>
            <person name="Zhu Y."/>
            <person name="Xu J."/>
            <person name="Sun C."/>
            <person name="Zhou S."/>
            <person name="Xu H."/>
            <person name="Nelson D.R."/>
            <person name="Qian J."/>
            <person name="Song J."/>
            <person name="Luo H."/>
            <person name="Xiang L."/>
            <person name="Li Y."/>
            <person name="Xu Z."/>
            <person name="Ji A."/>
            <person name="Wang L."/>
            <person name="Lu S."/>
            <person name="Hayward A."/>
            <person name="Sun W."/>
            <person name="Li X."/>
            <person name="Schwartz D.C."/>
            <person name="Wang Y."/>
            <person name="Chen S."/>
        </authorList>
    </citation>
    <scope>NUCLEOTIDE SEQUENCE [LARGE SCALE GENOMIC DNA]</scope>
    <source>
        <strain evidence="2 3">ZZ0214-1</strain>
    </source>
</reference>
<dbReference type="Pfam" id="PF06985">
    <property type="entry name" value="HET"/>
    <property type="match status" value="1"/>
</dbReference>
<evidence type="ECO:0000313" key="2">
    <source>
        <dbReference type="EMBL" id="PIL33633.1"/>
    </source>
</evidence>
<organism evidence="2 3">
    <name type="scientific">Ganoderma sinense ZZ0214-1</name>
    <dbReference type="NCBI Taxonomy" id="1077348"/>
    <lineage>
        <taxon>Eukaryota</taxon>
        <taxon>Fungi</taxon>
        <taxon>Dikarya</taxon>
        <taxon>Basidiomycota</taxon>
        <taxon>Agaricomycotina</taxon>
        <taxon>Agaricomycetes</taxon>
        <taxon>Polyporales</taxon>
        <taxon>Polyporaceae</taxon>
        <taxon>Ganoderma</taxon>
    </lineage>
</organism>
<keyword evidence="3" id="KW-1185">Reference proteome</keyword>
<dbReference type="OrthoDB" id="2726860at2759"/>
<evidence type="ECO:0000313" key="3">
    <source>
        <dbReference type="Proteomes" id="UP000230002"/>
    </source>
</evidence>
<name>A0A2G8SIN1_9APHY</name>
<accession>A0A2G8SIN1</accession>
<dbReference type="PANTHER" id="PTHR10622:SF10">
    <property type="entry name" value="HET DOMAIN-CONTAINING PROTEIN"/>
    <property type="match status" value="1"/>
</dbReference>
<gene>
    <name evidence="2" type="ORF">GSI_04256</name>
</gene>